<proteinExistence type="predicted"/>
<name>Q07SU5_RHOP5</name>
<dbReference type="HOGENOM" id="CLU_021292_0_0_5"/>
<accession>Q07SU5</accession>
<organism evidence="2">
    <name type="scientific">Rhodopseudomonas palustris (strain BisA53)</name>
    <dbReference type="NCBI Taxonomy" id="316055"/>
    <lineage>
        <taxon>Bacteria</taxon>
        <taxon>Pseudomonadati</taxon>
        <taxon>Pseudomonadota</taxon>
        <taxon>Alphaproteobacteria</taxon>
        <taxon>Hyphomicrobiales</taxon>
        <taxon>Nitrobacteraceae</taxon>
        <taxon>Rhodopseudomonas</taxon>
    </lineage>
</organism>
<gene>
    <name evidence="2" type="ordered locus">RPE_1034</name>
</gene>
<reference evidence="2" key="1">
    <citation type="submission" date="2006-09" db="EMBL/GenBank/DDBJ databases">
        <title>Complete sequence of Rhodopseudomonas palustris BisA53.</title>
        <authorList>
            <consortium name="US DOE Joint Genome Institute"/>
            <person name="Copeland A."/>
            <person name="Lucas S."/>
            <person name="Lapidus A."/>
            <person name="Barry K."/>
            <person name="Detter J.C."/>
            <person name="Glavina del Rio T."/>
            <person name="Hammon N."/>
            <person name="Israni S."/>
            <person name="Dalin E."/>
            <person name="Tice H."/>
            <person name="Pitluck S."/>
            <person name="Chain P."/>
            <person name="Malfatti S."/>
            <person name="Shin M."/>
            <person name="Vergez L."/>
            <person name="Schmutz J."/>
            <person name="Larimer F."/>
            <person name="Land M."/>
            <person name="Hauser L."/>
            <person name="Pelletier D.A."/>
            <person name="Kyrpides N."/>
            <person name="Kim E."/>
            <person name="Harwood C.S."/>
            <person name="Oda Y."/>
            <person name="Richardson P."/>
        </authorList>
    </citation>
    <scope>NUCLEOTIDE SEQUENCE [LARGE SCALE GENOMIC DNA]</scope>
    <source>
        <strain evidence="2">BisA53</strain>
    </source>
</reference>
<dbReference type="eggNOG" id="ENOG502ZB6A">
    <property type="taxonomic scope" value="Bacteria"/>
</dbReference>
<sequence length="788" mass="87712">MDWSYYCTFHKCARWSAQATRPSKPTATAKVCFVAQSGRAEIHCGKLLRKTLIVDLDPRIFFVIVIPDGDPTLATPTQGFAVSLLHMSWAIRAISHLPTHILDLTDEGREVLLARRVTGTSPVHWYGQSPRAVRSIPHPPSAPFTVIILPSSENPRDYEEWAKTSPMRPTIVAESGGDLSELSLELLQAQFLKVCDRIPDTISKESVAVSREAIAAWRPMPARRLDYQVGAHNTIAPNLVSLTLAGYEDIETGPLEQIGSTLTPYVDQIVKTSNSIFDERAKLGERDLQRIFRRPPDLNLFAPSIYPDFFTTPFPLDIDIALRRETLVVRQALERQTGYGFDLKTEAQKKAMIGTIVRGDDGGISTRPNPLIAARASELFLNTELMCALTASEFSVCVRLPNEINRTIGSVRSFAQQFRSKEKKSRKRLLAFRQVQARLAGAVPAEFIDLIKRSESGIRIISDAHVEWLDVDGLPLFIRKNCSRIPVTPGNLFVDQLAPRRRVHLMPQDFSSVLVLSALKREDPIAKFLETAFEVFEPQWRNNLTVTYKTVASEVDLINALNEFKGPMVIFDGHGSHSADEPAKLHLGDEAIDVWSLRDRVHSMPPIVVLSACDTHAADRNHATTANGFMSLGARAVLSSVFPLDARAAASFAARLVYRVSEFVPGAIKLFDEAITWTEVIAGLVRMQLLTDFLRHLEDKKAIDRDTYMRIHLEGNQAINGRSEDPFGIVLDSLEKCGLTRSSLKLDLETAVANSSALSYLLVGRPETIIIDDRDRVAGQLNELEQSP</sequence>
<dbReference type="AlphaFoldDB" id="Q07SU5"/>
<evidence type="ECO:0000313" key="2">
    <source>
        <dbReference type="EMBL" id="ABJ04989.1"/>
    </source>
</evidence>
<dbReference type="KEGG" id="rpe:RPE_1034"/>
<dbReference type="EMBL" id="CP000463">
    <property type="protein sequence ID" value="ABJ04989.1"/>
    <property type="molecule type" value="Genomic_DNA"/>
</dbReference>
<feature type="domain" description="CHAT" evidence="1">
    <location>
        <begin position="539"/>
        <end position="656"/>
    </location>
</feature>
<dbReference type="InterPro" id="IPR024983">
    <property type="entry name" value="CHAT_dom"/>
</dbReference>
<evidence type="ECO:0000259" key="1">
    <source>
        <dbReference type="Pfam" id="PF12770"/>
    </source>
</evidence>
<protein>
    <recommendedName>
        <fullName evidence="1">CHAT domain-containing protein</fullName>
    </recommendedName>
</protein>
<dbReference type="Pfam" id="PF12770">
    <property type="entry name" value="CHAT"/>
    <property type="match status" value="1"/>
</dbReference>